<keyword evidence="4" id="KW-1185">Reference proteome</keyword>
<dbReference type="AlphaFoldDB" id="A0A8J3IWZ6"/>
<accession>A0A8J3IWZ6</accession>
<dbReference type="EMBL" id="BOMB01000006">
    <property type="protein sequence ID" value="GID10200.1"/>
    <property type="molecule type" value="Genomic_DNA"/>
</dbReference>
<evidence type="ECO:0000256" key="1">
    <source>
        <dbReference type="SAM" id="MobiDB-lite"/>
    </source>
</evidence>
<protein>
    <recommendedName>
        <fullName evidence="2">Gene product 88 domain-containing protein</fullName>
    </recommendedName>
</protein>
<organism evidence="3 4">
    <name type="scientific">Actinocatenispora rupis</name>
    <dbReference type="NCBI Taxonomy" id="519421"/>
    <lineage>
        <taxon>Bacteria</taxon>
        <taxon>Bacillati</taxon>
        <taxon>Actinomycetota</taxon>
        <taxon>Actinomycetes</taxon>
        <taxon>Micromonosporales</taxon>
        <taxon>Micromonosporaceae</taxon>
        <taxon>Actinocatenispora</taxon>
    </lineage>
</organism>
<evidence type="ECO:0000259" key="2">
    <source>
        <dbReference type="Pfam" id="PF17338"/>
    </source>
</evidence>
<dbReference type="Pfam" id="PF17338">
    <property type="entry name" value="GP88"/>
    <property type="match status" value="1"/>
</dbReference>
<feature type="compositionally biased region" description="Basic residues" evidence="1">
    <location>
        <begin position="237"/>
        <end position="246"/>
    </location>
</feature>
<proteinExistence type="predicted"/>
<comment type="caution">
    <text evidence="3">The sequence shown here is derived from an EMBL/GenBank/DDBJ whole genome shotgun (WGS) entry which is preliminary data.</text>
</comment>
<evidence type="ECO:0000313" key="4">
    <source>
        <dbReference type="Proteomes" id="UP000612808"/>
    </source>
</evidence>
<gene>
    <name evidence="3" type="ORF">Aru02nite_10890</name>
</gene>
<name>A0A8J3IWZ6_9ACTN</name>
<dbReference type="RefSeq" id="WP_203655400.1">
    <property type="nucleotide sequence ID" value="NZ_BAAAZM010000002.1"/>
</dbReference>
<dbReference type="Proteomes" id="UP000612808">
    <property type="component" value="Unassembled WGS sequence"/>
</dbReference>
<sequence length="262" mass="29932">MTAHHSPRRPRLLTQNSRLKPLGIWNWTLPAWAGRLSDGRTYNTCPSAGICRHVCYALAGTYRIPAVRARHEVNLRMVLDDLPGWQQAMAADLNLPVLQGRWVRIHDAGDFLSDAYTRAWLHLARTHPQVRFYAYTKEIRRFRRLVEPDPPPNFRWVYSYGGTQDHLLDPETDRVADVFPDTEALTAAGHHSQAGSDLLAVTGPAPVGITANRIPGHQRLLAGRSFRQWQQQDQQRRARSPRRAQRSFRCIQKRSLPGEDPT</sequence>
<feature type="domain" description="Gene product 88" evidence="2">
    <location>
        <begin position="22"/>
        <end position="221"/>
    </location>
</feature>
<evidence type="ECO:0000313" key="3">
    <source>
        <dbReference type="EMBL" id="GID10200.1"/>
    </source>
</evidence>
<reference evidence="3" key="1">
    <citation type="submission" date="2021-01" db="EMBL/GenBank/DDBJ databases">
        <title>Whole genome shotgun sequence of Actinocatenispora rupis NBRC 107355.</title>
        <authorList>
            <person name="Komaki H."/>
            <person name="Tamura T."/>
        </authorList>
    </citation>
    <scope>NUCLEOTIDE SEQUENCE</scope>
    <source>
        <strain evidence="3">NBRC 107355</strain>
    </source>
</reference>
<feature type="region of interest" description="Disordered" evidence="1">
    <location>
        <begin position="227"/>
        <end position="262"/>
    </location>
</feature>
<dbReference type="InterPro" id="IPR020290">
    <property type="entry name" value="Gp88"/>
</dbReference>